<evidence type="ECO:0008006" key="3">
    <source>
        <dbReference type="Google" id="ProtNLM"/>
    </source>
</evidence>
<dbReference type="AlphaFoldDB" id="A0DT60"/>
<keyword evidence="2" id="KW-1185">Reference proteome</keyword>
<dbReference type="GeneID" id="5039409"/>
<dbReference type="KEGG" id="ptm:GSPATT00019920001"/>
<reference evidence="1 2" key="1">
    <citation type="journal article" date="2006" name="Nature">
        <title>Global trends of whole-genome duplications revealed by the ciliate Paramecium tetraurelia.</title>
        <authorList>
            <consortium name="Genoscope"/>
            <person name="Aury J.-M."/>
            <person name="Jaillon O."/>
            <person name="Duret L."/>
            <person name="Noel B."/>
            <person name="Jubin C."/>
            <person name="Porcel B.M."/>
            <person name="Segurens B."/>
            <person name="Daubin V."/>
            <person name="Anthouard V."/>
            <person name="Aiach N."/>
            <person name="Arnaiz O."/>
            <person name="Billaut A."/>
            <person name="Beisson J."/>
            <person name="Blanc I."/>
            <person name="Bouhouche K."/>
            <person name="Camara F."/>
            <person name="Duharcourt S."/>
            <person name="Guigo R."/>
            <person name="Gogendeau D."/>
            <person name="Katinka M."/>
            <person name="Keller A.-M."/>
            <person name="Kissmehl R."/>
            <person name="Klotz C."/>
            <person name="Koll F."/>
            <person name="Le Moue A."/>
            <person name="Lepere C."/>
            <person name="Malinsky S."/>
            <person name="Nowacki M."/>
            <person name="Nowak J.K."/>
            <person name="Plattner H."/>
            <person name="Poulain J."/>
            <person name="Ruiz F."/>
            <person name="Serrano V."/>
            <person name="Zagulski M."/>
            <person name="Dessen P."/>
            <person name="Betermier M."/>
            <person name="Weissenbach J."/>
            <person name="Scarpelli C."/>
            <person name="Schachter V."/>
            <person name="Sperling L."/>
            <person name="Meyer E."/>
            <person name="Cohen J."/>
            <person name="Wincker P."/>
        </authorList>
    </citation>
    <scope>NUCLEOTIDE SEQUENCE [LARGE SCALE GENOMIC DNA]</scope>
    <source>
        <strain evidence="1 2">Stock d4-2</strain>
    </source>
</reference>
<evidence type="ECO:0000313" key="2">
    <source>
        <dbReference type="Proteomes" id="UP000000600"/>
    </source>
</evidence>
<evidence type="ECO:0000313" key="1">
    <source>
        <dbReference type="EMBL" id="CAK86227.1"/>
    </source>
</evidence>
<dbReference type="Proteomes" id="UP000000600">
    <property type="component" value="Unassembled WGS sequence"/>
</dbReference>
<organism evidence="1 2">
    <name type="scientific">Paramecium tetraurelia</name>
    <dbReference type="NCBI Taxonomy" id="5888"/>
    <lineage>
        <taxon>Eukaryota</taxon>
        <taxon>Sar</taxon>
        <taxon>Alveolata</taxon>
        <taxon>Ciliophora</taxon>
        <taxon>Intramacronucleata</taxon>
        <taxon>Oligohymenophorea</taxon>
        <taxon>Peniculida</taxon>
        <taxon>Parameciidae</taxon>
        <taxon>Paramecium</taxon>
    </lineage>
</organism>
<dbReference type="HOGENOM" id="CLU_1477826_0_0_1"/>
<name>A0DT60_PARTE</name>
<dbReference type="EMBL" id="CT868563">
    <property type="protein sequence ID" value="CAK86227.1"/>
    <property type="molecule type" value="Genomic_DNA"/>
</dbReference>
<gene>
    <name evidence="1" type="ORF">GSPATT00019920001</name>
</gene>
<dbReference type="RefSeq" id="XP_001453624.1">
    <property type="nucleotide sequence ID" value="XM_001453587.1"/>
</dbReference>
<accession>A0DT60</accession>
<dbReference type="OrthoDB" id="318922at2759"/>
<protein>
    <recommendedName>
        <fullName evidence="3">Transmembrane protein</fullName>
    </recommendedName>
</protein>
<proteinExistence type="predicted"/>
<dbReference type="InParanoid" id="A0DT60"/>
<sequence>MDPTNKLMIDQPKIFLVFSSKQVRLIQSKKIIAAINVKHRVIKISLHRTIKFMILALNGNFVASNVTVIIQVTTKIVIDKFYQQSNKMIQLVNTTFFNSQNRLKFRLKNAFVYKPLNQLSTQEQFNKQLCLTQILQVLKNIIYENYITYYNKCCVNYLNCTGCLNVLNFQKSIQQKRQQADGC</sequence>